<dbReference type="AlphaFoldDB" id="A0A0L8I1A7"/>
<sequence>MHHHHRHQHYNYYCQRHSYYHQGHPLDHLYHPHRGNLCKINLSTRNSSQICFASDVVVLHA</sequence>
<protein>
    <submittedName>
        <fullName evidence="1">Uncharacterized protein</fullName>
    </submittedName>
</protein>
<dbReference type="EMBL" id="KQ416780">
    <property type="protein sequence ID" value="KOF95209.1"/>
    <property type="molecule type" value="Genomic_DNA"/>
</dbReference>
<organism evidence="1">
    <name type="scientific">Octopus bimaculoides</name>
    <name type="common">California two-spotted octopus</name>
    <dbReference type="NCBI Taxonomy" id="37653"/>
    <lineage>
        <taxon>Eukaryota</taxon>
        <taxon>Metazoa</taxon>
        <taxon>Spiralia</taxon>
        <taxon>Lophotrochozoa</taxon>
        <taxon>Mollusca</taxon>
        <taxon>Cephalopoda</taxon>
        <taxon>Coleoidea</taxon>
        <taxon>Octopodiformes</taxon>
        <taxon>Octopoda</taxon>
        <taxon>Incirrata</taxon>
        <taxon>Octopodidae</taxon>
        <taxon>Octopus</taxon>
    </lineage>
</organism>
<name>A0A0L8I1A7_OCTBM</name>
<gene>
    <name evidence="1" type="ORF">OCBIM_22039131mg</name>
</gene>
<accession>A0A0L8I1A7</accession>
<reference evidence="1" key="1">
    <citation type="submission" date="2015-07" db="EMBL/GenBank/DDBJ databases">
        <title>MeaNS - Measles Nucleotide Surveillance Program.</title>
        <authorList>
            <person name="Tran T."/>
            <person name="Druce J."/>
        </authorList>
    </citation>
    <scope>NUCLEOTIDE SEQUENCE</scope>
    <source>
        <strain evidence="1">UCB-OBI-ISO-001</strain>
        <tissue evidence="1">Gonad</tissue>
    </source>
</reference>
<proteinExistence type="predicted"/>
<evidence type="ECO:0000313" key="1">
    <source>
        <dbReference type="EMBL" id="KOF95209.1"/>
    </source>
</evidence>